<evidence type="ECO:0000256" key="3">
    <source>
        <dbReference type="SAM" id="MobiDB-lite"/>
    </source>
</evidence>
<gene>
    <name evidence="5" type="ORF">JL106_03300</name>
</gene>
<dbReference type="InterPro" id="IPR029063">
    <property type="entry name" value="SAM-dependent_MTases_sf"/>
</dbReference>
<dbReference type="PANTHER" id="PTHR44942:SF4">
    <property type="entry name" value="METHYLTRANSFERASE TYPE 11 DOMAIN-CONTAINING PROTEIN"/>
    <property type="match status" value="1"/>
</dbReference>
<dbReference type="InterPro" id="IPR051052">
    <property type="entry name" value="Diverse_substrate_MTase"/>
</dbReference>
<feature type="region of interest" description="Disordered" evidence="3">
    <location>
        <begin position="1"/>
        <end position="33"/>
    </location>
</feature>
<evidence type="ECO:0000259" key="4">
    <source>
        <dbReference type="Pfam" id="PF13649"/>
    </source>
</evidence>
<name>A0A938Y5S9_9ACTN</name>
<evidence type="ECO:0000256" key="1">
    <source>
        <dbReference type="ARBA" id="ARBA00022603"/>
    </source>
</evidence>
<reference evidence="5" key="1">
    <citation type="submission" date="2021-01" db="EMBL/GenBank/DDBJ databases">
        <title>YIM 132084 draft genome.</title>
        <authorList>
            <person name="An D."/>
        </authorList>
    </citation>
    <scope>NUCLEOTIDE SEQUENCE</scope>
    <source>
        <strain evidence="5">YIM 132084</strain>
    </source>
</reference>
<accession>A0A938Y5S9</accession>
<dbReference type="Pfam" id="PF13649">
    <property type="entry name" value="Methyltransf_25"/>
    <property type="match status" value="1"/>
</dbReference>
<feature type="domain" description="Methyltransferase" evidence="4">
    <location>
        <begin position="72"/>
        <end position="188"/>
    </location>
</feature>
<keyword evidence="2" id="KW-0808">Transferase</keyword>
<evidence type="ECO:0000313" key="5">
    <source>
        <dbReference type="EMBL" id="MBM9466305.1"/>
    </source>
</evidence>
<dbReference type="GO" id="GO:0008168">
    <property type="term" value="F:methyltransferase activity"/>
    <property type="evidence" value="ECO:0007669"/>
    <property type="project" value="UniProtKB-KW"/>
</dbReference>
<dbReference type="PANTHER" id="PTHR44942">
    <property type="entry name" value="METHYLTRANSF_11 DOMAIN-CONTAINING PROTEIN"/>
    <property type="match status" value="1"/>
</dbReference>
<keyword evidence="6" id="KW-1185">Reference proteome</keyword>
<dbReference type="Proteomes" id="UP000663792">
    <property type="component" value="Unassembled WGS sequence"/>
</dbReference>
<keyword evidence="1 5" id="KW-0489">Methyltransferase</keyword>
<dbReference type="GO" id="GO:0032259">
    <property type="term" value="P:methylation"/>
    <property type="evidence" value="ECO:0007669"/>
    <property type="project" value="UniProtKB-KW"/>
</dbReference>
<evidence type="ECO:0000313" key="6">
    <source>
        <dbReference type="Proteomes" id="UP000663792"/>
    </source>
</evidence>
<evidence type="ECO:0000256" key="2">
    <source>
        <dbReference type="ARBA" id="ARBA00022679"/>
    </source>
</evidence>
<sequence length="320" mass="33776">MGGVGVDAADDDRTPAGAATGVPRPNYGDRSDPGHAARASAFALAAGEYARFRPGYPAEVIAVAVPDDAASVLDLAAGTGKLTGAVVAHLVGSRPDRGAGVRVVAVDPLPEMLAELRRAVVAPVSGPVVEVLTGSAEHIPLPTVVADGVADTAADPAGVDVVLVAQAFHWFDAPAALAEAARISARDGRLVLLWNLEDRRDALVDDVTRLLDTAGRPADADLTEPDGTPRPPYADAPDWTDPDLTVVEWVDHLTAGELIARTQTYSYLIRAEPDVRDRFLVELRDLLDRAVPGSGPLVDRPVEVPMRTLLWSARRRGRSR</sequence>
<dbReference type="SUPFAM" id="SSF53335">
    <property type="entry name" value="S-adenosyl-L-methionine-dependent methyltransferases"/>
    <property type="match status" value="1"/>
</dbReference>
<dbReference type="InterPro" id="IPR041698">
    <property type="entry name" value="Methyltransf_25"/>
</dbReference>
<protein>
    <submittedName>
        <fullName evidence="5">Class I SAM-dependent methyltransferase</fullName>
    </submittedName>
</protein>
<dbReference type="CDD" id="cd02440">
    <property type="entry name" value="AdoMet_MTases"/>
    <property type="match status" value="1"/>
</dbReference>
<organism evidence="5 6">
    <name type="scientific">Nakamurella leprariae</name>
    <dbReference type="NCBI Taxonomy" id="2803911"/>
    <lineage>
        <taxon>Bacteria</taxon>
        <taxon>Bacillati</taxon>
        <taxon>Actinomycetota</taxon>
        <taxon>Actinomycetes</taxon>
        <taxon>Nakamurellales</taxon>
        <taxon>Nakamurellaceae</taxon>
        <taxon>Nakamurella</taxon>
    </lineage>
</organism>
<dbReference type="EMBL" id="JAERWK010000005">
    <property type="protein sequence ID" value="MBM9466305.1"/>
    <property type="molecule type" value="Genomic_DNA"/>
</dbReference>
<dbReference type="RefSeq" id="WP_205259258.1">
    <property type="nucleotide sequence ID" value="NZ_JAERWK010000005.1"/>
</dbReference>
<dbReference type="Gene3D" id="3.40.50.150">
    <property type="entry name" value="Vaccinia Virus protein VP39"/>
    <property type="match status" value="1"/>
</dbReference>
<proteinExistence type="predicted"/>
<comment type="caution">
    <text evidence="5">The sequence shown here is derived from an EMBL/GenBank/DDBJ whole genome shotgun (WGS) entry which is preliminary data.</text>
</comment>
<feature type="region of interest" description="Disordered" evidence="3">
    <location>
        <begin position="215"/>
        <end position="239"/>
    </location>
</feature>
<dbReference type="AlphaFoldDB" id="A0A938Y5S9"/>